<accession>A0ABP8HNL1</accession>
<dbReference type="InterPro" id="IPR044855">
    <property type="entry name" value="CoA-Trfase_III_dom3_sf"/>
</dbReference>
<dbReference type="Gene3D" id="3.40.50.10540">
    <property type="entry name" value="Crotonobetainyl-coa:carnitine coa-transferase, domain 1"/>
    <property type="match status" value="1"/>
</dbReference>
<dbReference type="SUPFAM" id="SSF89796">
    <property type="entry name" value="CoA-transferase family III (CaiB/BaiF)"/>
    <property type="match status" value="1"/>
</dbReference>
<dbReference type="RefSeq" id="WP_345251884.1">
    <property type="nucleotide sequence ID" value="NZ_BAABFO010000029.1"/>
</dbReference>
<dbReference type="InterPro" id="IPR003673">
    <property type="entry name" value="CoA-Trfase_fam_III"/>
</dbReference>
<dbReference type="GO" id="GO:0016740">
    <property type="term" value="F:transferase activity"/>
    <property type="evidence" value="ECO:0007669"/>
    <property type="project" value="UniProtKB-KW"/>
</dbReference>
<dbReference type="PANTHER" id="PTHR48207:SF3">
    <property type="entry name" value="SUCCINATE--HYDROXYMETHYLGLUTARATE COA-TRANSFERASE"/>
    <property type="match status" value="1"/>
</dbReference>
<gene>
    <name evidence="2" type="primary">frc_2</name>
    <name evidence="2" type="ORF">GCM10023144_42090</name>
</gene>
<protein>
    <submittedName>
        <fullName evidence="2">Formyl-CoA transferase</fullName>
    </submittedName>
</protein>
<keyword evidence="3" id="KW-1185">Reference proteome</keyword>
<dbReference type="PANTHER" id="PTHR48207">
    <property type="entry name" value="SUCCINATE--HYDROXYMETHYLGLUTARATE COA-TRANSFERASE"/>
    <property type="match status" value="1"/>
</dbReference>
<proteinExistence type="predicted"/>
<dbReference type="Pfam" id="PF02515">
    <property type="entry name" value="CoA_transf_3"/>
    <property type="match status" value="1"/>
</dbReference>
<dbReference type="EMBL" id="BAABFO010000029">
    <property type="protein sequence ID" value="GAA4341395.1"/>
    <property type="molecule type" value="Genomic_DNA"/>
</dbReference>
<dbReference type="Gene3D" id="3.30.1540.10">
    <property type="entry name" value="formyl-coa transferase, domain 3"/>
    <property type="match status" value="1"/>
</dbReference>
<evidence type="ECO:0000256" key="1">
    <source>
        <dbReference type="ARBA" id="ARBA00022679"/>
    </source>
</evidence>
<dbReference type="Proteomes" id="UP001501671">
    <property type="component" value="Unassembled WGS sequence"/>
</dbReference>
<keyword evidence="1 2" id="KW-0808">Transferase</keyword>
<organism evidence="2 3">
    <name type="scientific">Pigmentiphaga soli</name>
    <dbReference type="NCBI Taxonomy" id="1007095"/>
    <lineage>
        <taxon>Bacteria</taxon>
        <taxon>Pseudomonadati</taxon>
        <taxon>Pseudomonadota</taxon>
        <taxon>Betaproteobacteria</taxon>
        <taxon>Burkholderiales</taxon>
        <taxon>Alcaligenaceae</taxon>
        <taxon>Pigmentiphaga</taxon>
    </lineage>
</organism>
<evidence type="ECO:0000313" key="2">
    <source>
        <dbReference type="EMBL" id="GAA4341395.1"/>
    </source>
</evidence>
<dbReference type="InterPro" id="IPR023606">
    <property type="entry name" value="CoA-Trfase_III_dom_1_sf"/>
</dbReference>
<evidence type="ECO:0000313" key="3">
    <source>
        <dbReference type="Proteomes" id="UP001501671"/>
    </source>
</evidence>
<name>A0ABP8HNL1_9BURK</name>
<reference evidence="3" key="1">
    <citation type="journal article" date="2019" name="Int. J. Syst. Evol. Microbiol.">
        <title>The Global Catalogue of Microorganisms (GCM) 10K type strain sequencing project: providing services to taxonomists for standard genome sequencing and annotation.</title>
        <authorList>
            <consortium name="The Broad Institute Genomics Platform"/>
            <consortium name="The Broad Institute Genome Sequencing Center for Infectious Disease"/>
            <person name="Wu L."/>
            <person name="Ma J."/>
        </authorList>
    </citation>
    <scope>NUCLEOTIDE SEQUENCE [LARGE SCALE GENOMIC DNA]</scope>
    <source>
        <strain evidence="3">JCM 17666</strain>
    </source>
</reference>
<dbReference type="InterPro" id="IPR050483">
    <property type="entry name" value="CoA-transferase_III_domain"/>
</dbReference>
<comment type="caution">
    <text evidence="2">The sequence shown here is derived from an EMBL/GenBank/DDBJ whole genome shotgun (WGS) entry which is preliminary data.</text>
</comment>
<sequence length="411" mass="45468">MNQSTGAEGQGKALSGIKVVDFTQFESGTSCTQSLAWLGADVVKIEEPRRGESGRYASTEQVGIDSYFFILMNANKRSLACDIKSEAGRRMVRELIAQADVFIENMSPGTIERLGFGYDEVRRINPRIIYAQIKGFAPDGPYANYLSFDYIAQSVGVSVSLTGVEGGPPLKPGPNVGDTGAGLHCTIGILSALLQRQITGQGQRIEVSMQDAVINFNRINFAAQLMRGRPPERKGNQGVLGTSAPCELYPCRPFGQNDYVFIYTSRGGNKQWHALLKVIEREDLMDDPRFCSPEARIAHVRDVDALLAQWCSHRTKIEAMEMLQRGGVPAGAVLDTQELMEDEHLRRRGTFAAVRHPVRGEVVMPGWPVKMSASHVEVTSAPLLGAHTEEVLQQWLGWDERQIEAYVERLR</sequence>